<evidence type="ECO:0000256" key="2">
    <source>
        <dbReference type="ARBA" id="ARBA00022630"/>
    </source>
</evidence>
<dbReference type="InterPro" id="IPR051209">
    <property type="entry name" value="FAD-bind_Monooxygenase_sf"/>
</dbReference>
<dbReference type="PANTHER" id="PTHR42877">
    <property type="entry name" value="L-ORNITHINE N(5)-MONOOXYGENASE-RELATED"/>
    <property type="match status" value="1"/>
</dbReference>
<dbReference type="InterPro" id="IPR000960">
    <property type="entry name" value="Flavin_mOase"/>
</dbReference>
<dbReference type="AlphaFoldDB" id="A0A9P3H392"/>
<dbReference type="InterPro" id="IPR020946">
    <property type="entry name" value="Flavin_mOase-like"/>
</dbReference>
<keyword evidence="6" id="KW-1185">Reference proteome</keyword>
<accession>A0A9P3H392</accession>
<dbReference type="Proteomes" id="UP000827284">
    <property type="component" value="Unassembled WGS sequence"/>
</dbReference>
<keyword evidence="4" id="KW-0560">Oxidoreductase</keyword>
<dbReference type="PANTHER" id="PTHR42877:SF4">
    <property type="entry name" value="FAD_NAD(P)-BINDING DOMAIN-CONTAINING PROTEIN-RELATED"/>
    <property type="match status" value="1"/>
</dbReference>
<evidence type="ECO:0000256" key="4">
    <source>
        <dbReference type="ARBA" id="ARBA00023002"/>
    </source>
</evidence>
<dbReference type="Pfam" id="PF00743">
    <property type="entry name" value="FMO-like"/>
    <property type="match status" value="1"/>
</dbReference>
<keyword evidence="2" id="KW-0285">Flavoprotein</keyword>
<organism evidence="5 6">
    <name type="scientific">Entomortierella parvispora</name>
    <dbReference type="NCBI Taxonomy" id="205924"/>
    <lineage>
        <taxon>Eukaryota</taxon>
        <taxon>Fungi</taxon>
        <taxon>Fungi incertae sedis</taxon>
        <taxon>Mucoromycota</taxon>
        <taxon>Mortierellomycotina</taxon>
        <taxon>Mortierellomycetes</taxon>
        <taxon>Mortierellales</taxon>
        <taxon>Mortierellaceae</taxon>
        <taxon>Entomortierella</taxon>
    </lineage>
</organism>
<dbReference type="InterPro" id="IPR036188">
    <property type="entry name" value="FAD/NAD-bd_sf"/>
</dbReference>
<comment type="similarity">
    <text evidence="1">Belongs to the FAD-binding monooxygenase family.</text>
</comment>
<dbReference type="GO" id="GO:0004499">
    <property type="term" value="F:N,N-dimethylaniline monooxygenase activity"/>
    <property type="evidence" value="ECO:0007669"/>
    <property type="project" value="InterPro"/>
</dbReference>
<reference evidence="5" key="2">
    <citation type="journal article" date="2022" name="Microbiol. Resour. Announc.">
        <title>Whole-Genome Sequence of Entomortierella parvispora E1425, a Mucoromycotan Fungus Associated with Burkholderiaceae-Related Endosymbiotic Bacteria.</title>
        <authorList>
            <person name="Herlambang A."/>
            <person name="Guo Y."/>
            <person name="Takashima Y."/>
            <person name="Narisawa K."/>
            <person name="Ohta H."/>
            <person name="Nishizawa T."/>
        </authorList>
    </citation>
    <scope>NUCLEOTIDE SEQUENCE</scope>
    <source>
        <strain evidence="5">E1425</strain>
    </source>
</reference>
<dbReference type="GO" id="GO:0050661">
    <property type="term" value="F:NADP binding"/>
    <property type="evidence" value="ECO:0007669"/>
    <property type="project" value="InterPro"/>
</dbReference>
<keyword evidence="3" id="KW-0274">FAD</keyword>
<reference evidence="5" key="1">
    <citation type="submission" date="2021-11" db="EMBL/GenBank/DDBJ databases">
        <authorList>
            <person name="Herlambang A."/>
            <person name="Guo Y."/>
            <person name="Takashima Y."/>
            <person name="Nishizawa T."/>
        </authorList>
    </citation>
    <scope>NUCLEOTIDE SEQUENCE</scope>
    <source>
        <strain evidence="5">E1425</strain>
    </source>
</reference>
<proteinExistence type="inferred from homology"/>
<dbReference type="EMBL" id="BQFW01000002">
    <property type="protein sequence ID" value="GJJ69286.1"/>
    <property type="molecule type" value="Genomic_DNA"/>
</dbReference>
<evidence type="ECO:0000313" key="6">
    <source>
        <dbReference type="Proteomes" id="UP000827284"/>
    </source>
</evidence>
<evidence type="ECO:0008006" key="7">
    <source>
        <dbReference type="Google" id="ProtNLM"/>
    </source>
</evidence>
<dbReference type="Gene3D" id="3.50.50.60">
    <property type="entry name" value="FAD/NAD(P)-binding domain"/>
    <property type="match status" value="3"/>
</dbReference>
<comment type="caution">
    <text evidence="5">The sequence shown here is derived from an EMBL/GenBank/DDBJ whole genome shotgun (WGS) entry which is preliminary data.</text>
</comment>
<sequence>MGYTKTYKDGTTPTVAIIGAGFSGLCAAIRLQTQLNLYTYTVFEMETDIGGTWLANTYPGCACDVKSHNYAYSFEPNYDWSTSYAPQPEIWAYLRRTARKYNLYEKIQFRTEITQVIWDEGRQKWQLSFVNLNTGEKGRMEADVVFSALGPLRIPQIPKEFENFEGPKWHTARWNHNYDLTNKRVAVVGSGASGIQVVPSIVKKVKTLEYYQRTASYIVPRRNARYNAIWRWMFRNVPFFHFIYYKMLYWSSEYTVAAFSSKLQDRIPRMVMVLMAWFFRFVQIRNKELRKKLTPDYEMGCRRIVVSSNYYPALSRKNVNVHTEAITSVKGNTLTLRDGSTQEVDVLIMATGFHVQQMFPKGFMYGKDGTDVAEFLGASPTTYYGMTTTVTPNLFFLLGPNTGLGHNSILFMVETQVEYGIKAIAYMMAHNLSSIQVNHQAAQDFIDEVDHKMKGMVWSSACKSWYQNSEGRVTALWWSNCSHYWWRLRKFHPKRFIATQKI</sequence>
<gene>
    <name evidence="5" type="ORF">EMPS_01632</name>
</gene>
<evidence type="ECO:0000256" key="1">
    <source>
        <dbReference type="ARBA" id="ARBA00010139"/>
    </source>
</evidence>
<dbReference type="GO" id="GO:0050660">
    <property type="term" value="F:flavin adenine dinucleotide binding"/>
    <property type="evidence" value="ECO:0007669"/>
    <property type="project" value="InterPro"/>
</dbReference>
<name>A0A9P3H392_9FUNG</name>
<evidence type="ECO:0000256" key="3">
    <source>
        <dbReference type="ARBA" id="ARBA00022827"/>
    </source>
</evidence>
<dbReference type="SUPFAM" id="SSF51905">
    <property type="entry name" value="FAD/NAD(P)-binding domain"/>
    <property type="match status" value="2"/>
</dbReference>
<protein>
    <recommendedName>
        <fullName evidence="7">FAD/NAD(P)-binding domain-containing protein</fullName>
    </recommendedName>
</protein>
<dbReference type="OrthoDB" id="74360at2759"/>
<evidence type="ECO:0000313" key="5">
    <source>
        <dbReference type="EMBL" id="GJJ69286.1"/>
    </source>
</evidence>
<dbReference type="PRINTS" id="PR00370">
    <property type="entry name" value="FMOXYGENASE"/>
</dbReference>